<dbReference type="GeneID" id="117391007"/>
<dbReference type="InterPro" id="IPR001304">
    <property type="entry name" value="C-type_lectin-like"/>
</dbReference>
<protein>
    <recommendedName>
        <fullName evidence="4">C-type lectin domain-containing protein</fullName>
    </recommendedName>
</protein>
<dbReference type="Gene3D" id="3.10.100.10">
    <property type="entry name" value="Mannose-Binding Protein A, subunit A"/>
    <property type="match status" value="1"/>
</dbReference>
<keyword evidence="3" id="KW-0472">Membrane</keyword>
<dbReference type="InterPro" id="IPR033989">
    <property type="entry name" value="CD209-like_CTLD"/>
</dbReference>
<dbReference type="InterPro" id="IPR016186">
    <property type="entry name" value="C-type_lectin-like/link_sf"/>
</dbReference>
<feature type="domain" description="C-type lectin" evidence="4">
    <location>
        <begin position="166"/>
        <end position="297"/>
    </location>
</feature>
<dbReference type="PANTHER" id="PTHR22803">
    <property type="entry name" value="MANNOSE, PHOSPHOLIPASE, LECTIN RECEPTOR RELATED"/>
    <property type="match status" value="1"/>
</dbReference>
<keyword evidence="3" id="KW-1133">Transmembrane helix</keyword>
<dbReference type="AlphaFoldDB" id="A0A3B4B3Z6"/>
<reference evidence="5" key="1">
    <citation type="submission" date="2025-08" db="UniProtKB">
        <authorList>
            <consortium name="Ensembl"/>
        </authorList>
    </citation>
    <scope>IDENTIFICATION</scope>
</reference>
<dbReference type="PROSITE" id="PS50041">
    <property type="entry name" value="C_TYPE_LECTIN_2"/>
    <property type="match status" value="1"/>
</dbReference>
<reference evidence="5" key="2">
    <citation type="submission" date="2025-09" db="UniProtKB">
        <authorList>
            <consortium name="Ensembl"/>
        </authorList>
    </citation>
    <scope>IDENTIFICATION</scope>
</reference>
<feature type="region of interest" description="Disordered" evidence="2">
    <location>
        <begin position="1"/>
        <end position="20"/>
    </location>
</feature>
<feature type="transmembrane region" description="Helical" evidence="3">
    <location>
        <begin position="46"/>
        <end position="69"/>
    </location>
</feature>
<keyword evidence="6" id="KW-1185">Reference proteome</keyword>
<evidence type="ECO:0000259" key="4">
    <source>
        <dbReference type="PROSITE" id="PS50041"/>
    </source>
</evidence>
<evidence type="ECO:0000313" key="6">
    <source>
        <dbReference type="Proteomes" id="UP000261520"/>
    </source>
</evidence>
<dbReference type="RefSeq" id="XP_033844707.1">
    <property type="nucleotide sequence ID" value="XM_033988816.2"/>
</dbReference>
<dbReference type="STRING" id="409849.ENSPMGP00000023339"/>
<dbReference type="Proteomes" id="UP000261520">
    <property type="component" value="Unplaced"/>
</dbReference>
<organism evidence="5 6">
    <name type="scientific">Periophthalmus magnuspinnatus</name>
    <dbReference type="NCBI Taxonomy" id="409849"/>
    <lineage>
        <taxon>Eukaryota</taxon>
        <taxon>Metazoa</taxon>
        <taxon>Chordata</taxon>
        <taxon>Craniata</taxon>
        <taxon>Vertebrata</taxon>
        <taxon>Euteleostomi</taxon>
        <taxon>Actinopterygii</taxon>
        <taxon>Neopterygii</taxon>
        <taxon>Teleostei</taxon>
        <taxon>Neoteleostei</taxon>
        <taxon>Acanthomorphata</taxon>
        <taxon>Gobiaria</taxon>
        <taxon>Gobiiformes</taxon>
        <taxon>Gobioidei</taxon>
        <taxon>Gobiidae</taxon>
        <taxon>Oxudercinae</taxon>
        <taxon>Periophthalmus</taxon>
    </lineage>
</organism>
<accession>A0A3B4B3Z6</accession>
<dbReference type="CDD" id="cd03590">
    <property type="entry name" value="CLECT_DC-SIGN_like"/>
    <property type="match status" value="1"/>
</dbReference>
<dbReference type="InterPro" id="IPR016187">
    <property type="entry name" value="CTDL_fold"/>
</dbReference>
<dbReference type="InterPro" id="IPR050111">
    <property type="entry name" value="C-type_lectin/snaclec_domain"/>
</dbReference>
<evidence type="ECO:0000256" key="2">
    <source>
        <dbReference type="SAM" id="MobiDB-lite"/>
    </source>
</evidence>
<name>A0A3B4B3Z6_9GOBI</name>
<dbReference type="SUPFAM" id="SSF56436">
    <property type="entry name" value="C-type lectin-like"/>
    <property type="match status" value="1"/>
</dbReference>
<sequence>MEDATYNRLAHPEDLSDDLPFTANQDEQQVSLSMGRFESLVNHQKMLTVILSILAVILLSIDIGLGIYYRNLTDGERIVKDINSEVAKLQQAYKIAINSEIELKKELAREASIQQMTIWMLEHQKSRNEDYQKESDKILSLITGLKSHIPLLKEGCRHCLPGWNLINSICYYIPFSDDISRRTWEQSRDYCKNFGADLIQINSREKQLAIHALITTYHNPSLQYSASGFWIGARDVEEEGTWKWLDGTQLTEGFWNFGEPNNQGNEDCAAVYPSLRKNPFKSWNDAPCTHVLKWICEKVQNFSD</sequence>
<dbReference type="Ensembl" id="ENSPMGT00000024862.1">
    <property type="protein sequence ID" value="ENSPMGP00000023339.1"/>
    <property type="gene ID" value="ENSPMGG00000018876.1"/>
</dbReference>
<dbReference type="SMART" id="SM00034">
    <property type="entry name" value="CLECT"/>
    <property type="match status" value="1"/>
</dbReference>
<keyword evidence="1" id="KW-0430">Lectin</keyword>
<dbReference type="GO" id="GO:0030246">
    <property type="term" value="F:carbohydrate binding"/>
    <property type="evidence" value="ECO:0007669"/>
    <property type="project" value="UniProtKB-KW"/>
</dbReference>
<dbReference type="Pfam" id="PF00059">
    <property type="entry name" value="Lectin_C"/>
    <property type="match status" value="1"/>
</dbReference>
<dbReference type="OrthoDB" id="2142683at2759"/>
<proteinExistence type="predicted"/>
<evidence type="ECO:0000256" key="1">
    <source>
        <dbReference type="ARBA" id="ARBA00022734"/>
    </source>
</evidence>
<evidence type="ECO:0000313" key="5">
    <source>
        <dbReference type="Ensembl" id="ENSPMGP00000023339.1"/>
    </source>
</evidence>
<evidence type="ECO:0000256" key="3">
    <source>
        <dbReference type="SAM" id="Phobius"/>
    </source>
</evidence>
<keyword evidence="3" id="KW-0812">Transmembrane</keyword>